<dbReference type="InterPro" id="IPR002559">
    <property type="entry name" value="Transposase_11"/>
</dbReference>
<proteinExistence type="predicted"/>
<dbReference type="GO" id="GO:0003677">
    <property type="term" value="F:DNA binding"/>
    <property type="evidence" value="ECO:0007669"/>
    <property type="project" value="InterPro"/>
</dbReference>
<dbReference type="GO" id="GO:0004803">
    <property type="term" value="F:transposase activity"/>
    <property type="evidence" value="ECO:0007669"/>
    <property type="project" value="InterPro"/>
</dbReference>
<dbReference type="AlphaFoldDB" id="A0A2Z3GVJ9"/>
<dbReference type="EMBL" id="CP025958">
    <property type="protein sequence ID" value="AWM38439.1"/>
    <property type="molecule type" value="Genomic_DNA"/>
</dbReference>
<evidence type="ECO:0000313" key="3">
    <source>
        <dbReference type="Proteomes" id="UP000245802"/>
    </source>
</evidence>
<evidence type="ECO:0000313" key="2">
    <source>
        <dbReference type="EMBL" id="AWM38439.1"/>
    </source>
</evidence>
<dbReference type="OrthoDB" id="291219at2"/>
<keyword evidence="3" id="KW-1185">Reference proteome</keyword>
<dbReference type="Pfam" id="PF01609">
    <property type="entry name" value="DDE_Tnp_1"/>
    <property type="match status" value="1"/>
</dbReference>
<dbReference type="GO" id="GO:0006313">
    <property type="term" value="P:DNA transposition"/>
    <property type="evidence" value="ECO:0007669"/>
    <property type="project" value="InterPro"/>
</dbReference>
<feature type="domain" description="Transposase IS4-like" evidence="1">
    <location>
        <begin position="5"/>
        <end position="60"/>
    </location>
</feature>
<gene>
    <name evidence="2" type="ORF">C1280_16525</name>
</gene>
<name>A0A2Z3GVJ9_9BACT</name>
<dbReference type="KEGG" id="gog:C1280_16525"/>
<reference evidence="2 3" key="1">
    <citation type="submission" date="2018-01" db="EMBL/GenBank/DDBJ databases">
        <title>G. obscuriglobus.</title>
        <authorList>
            <person name="Franke J."/>
            <person name="Blomberg W."/>
            <person name="Selmecki A."/>
        </authorList>
    </citation>
    <scope>NUCLEOTIDE SEQUENCE [LARGE SCALE GENOMIC DNA]</scope>
    <source>
        <strain evidence="2 3">DSM 5831</strain>
    </source>
</reference>
<evidence type="ECO:0000259" key="1">
    <source>
        <dbReference type="Pfam" id="PF01609"/>
    </source>
</evidence>
<dbReference type="RefSeq" id="WP_010038926.1">
    <property type="nucleotide sequence ID" value="NZ_CP025958.1"/>
</dbReference>
<accession>A0A2Z3GVJ9</accession>
<dbReference type="Proteomes" id="UP000245802">
    <property type="component" value="Chromosome"/>
</dbReference>
<protein>
    <recommendedName>
        <fullName evidence="1">Transposase IS4-like domain-containing protein</fullName>
    </recommendedName>
</protein>
<organism evidence="2 3">
    <name type="scientific">Gemmata obscuriglobus</name>
    <dbReference type="NCBI Taxonomy" id="114"/>
    <lineage>
        <taxon>Bacteria</taxon>
        <taxon>Pseudomonadati</taxon>
        <taxon>Planctomycetota</taxon>
        <taxon>Planctomycetia</taxon>
        <taxon>Gemmatales</taxon>
        <taxon>Gemmataceae</taxon>
        <taxon>Gemmata</taxon>
    </lineage>
</organism>
<sequence>MPDGSHEIVTFRDLLATRDRTGAVVTRDAAGCQTETLEVIRERGGEYVVCVKGNQPTLRNAIAGVFDRAGEAEFAGCDGHTSVTDAQGGTRSGT</sequence>